<keyword evidence="2" id="KW-0540">Nuclease</keyword>
<dbReference type="RefSeq" id="WP_210223888.1">
    <property type="nucleotide sequence ID" value="NZ_CP072801.1"/>
</dbReference>
<gene>
    <name evidence="2" type="ORF">J9253_06855</name>
</gene>
<dbReference type="Proteomes" id="UP000672039">
    <property type="component" value="Chromosome"/>
</dbReference>
<dbReference type="InterPro" id="IPR011335">
    <property type="entry name" value="Restrct_endonuc-II-like"/>
</dbReference>
<evidence type="ECO:0000313" key="3">
    <source>
        <dbReference type="Proteomes" id="UP000672039"/>
    </source>
</evidence>
<dbReference type="CDD" id="cd01038">
    <property type="entry name" value="Endonuclease_DUF559"/>
    <property type="match status" value="1"/>
</dbReference>
<keyword evidence="3" id="KW-1185">Reference proteome</keyword>
<dbReference type="SUPFAM" id="SSF52980">
    <property type="entry name" value="Restriction endonuclease-like"/>
    <property type="match status" value="1"/>
</dbReference>
<sequence length="143" mass="16212">MKERLVITPELNAQMHACARDFRKAPTPSEGILWQALRNRRIAGFKFRRQQPIGCFVADFFCAEKNLIVEVDGSIHATQVERDQERQHLLEVCGYTVLRFTATQVEKNLQTVTATIQNYLLLSPSPLEGEGLGVRGTPQEQTQ</sequence>
<dbReference type="Gene3D" id="3.40.960.10">
    <property type="entry name" value="VSR Endonuclease"/>
    <property type="match status" value="1"/>
</dbReference>
<protein>
    <submittedName>
        <fullName evidence="2">Endonuclease domain-containing protein</fullName>
    </submittedName>
</protein>
<reference evidence="2 3" key="1">
    <citation type="submission" date="2021-04" db="EMBL/GenBank/DDBJ databases">
        <title>Genomics, taxonomy and metabolism of representatives of sulfur bacteria of the genus Thiothrix: Thiothrix fructosivorans QT, Thiothrix unzii A1T and three new species, Thiothrix subterranea sp. nov., Thiothrix litoralis sp. nov. and 'Candidatus Thiothrix anitrata' sp. nov.</title>
        <authorList>
            <person name="Ravin N.V."/>
            <person name="Smolyakov D."/>
            <person name="Rudenko T.S."/>
            <person name="Mardanov A.V."/>
            <person name="Beletsky A.V."/>
            <person name="Markov N.D."/>
            <person name="Fomenkov A.I."/>
            <person name="Roberts R.J."/>
            <person name="Karnachuk O.V."/>
            <person name="Novikov A."/>
            <person name="Grabovich M.Y."/>
        </authorList>
    </citation>
    <scope>NUCLEOTIDE SEQUENCE [LARGE SCALE GENOMIC DNA]</scope>
    <source>
        <strain evidence="2 3">AS</strain>
    </source>
</reference>
<dbReference type="PANTHER" id="PTHR38590">
    <property type="entry name" value="BLL0828 PROTEIN"/>
    <property type="match status" value="1"/>
</dbReference>
<name>A0ABX7WWU4_9GAMM</name>
<organism evidence="2 3">
    <name type="scientific">Thiothrix litoralis</name>
    <dbReference type="NCBI Taxonomy" id="2891210"/>
    <lineage>
        <taxon>Bacteria</taxon>
        <taxon>Pseudomonadati</taxon>
        <taxon>Pseudomonadota</taxon>
        <taxon>Gammaproteobacteria</taxon>
        <taxon>Thiotrichales</taxon>
        <taxon>Thiotrichaceae</taxon>
        <taxon>Thiothrix</taxon>
    </lineage>
</organism>
<keyword evidence="2" id="KW-0255">Endonuclease</keyword>
<dbReference type="GO" id="GO:0004519">
    <property type="term" value="F:endonuclease activity"/>
    <property type="evidence" value="ECO:0007669"/>
    <property type="project" value="UniProtKB-KW"/>
</dbReference>
<feature type="domain" description="DUF559" evidence="1">
    <location>
        <begin position="15"/>
        <end position="119"/>
    </location>
</feature>
<dbReference type="InterPro" id="IPR007569">
    <property type="entry name" value="DUF559"/>
</dbReference>
<keyword evidence="2" id="KW-0378">Hydrolase</keyword>
<evidence type="ECO:0000259" key="1">
    <source>
        <dbReference type="Pfam" id="PF04480"/>
    </source>
</evidence>
<dbReference type="EMBL" id="CP072801">
    <property type="protein sequence ID" value="QTR47637.1"/>
    <property type="molecule type" value="Genomic_DNA"/>
</dbReference>
<accession>A0ABX7WWU4</accession>
<dbReference type="Pfam" id="PF04480">
    <property type="entry name" value="DUF559"/>
    <property type="match status" value="1"/>
</dbReference>
<proteinExistence type="predicted"/>
<dbReference type="PANTHER" id="PTHR38590:SF1">
    <property type="entry name" value="BLL0828 PROTEIN"/>
    <property type="match status" value="1"/>
</dbReference>
<evidence type="ECO:0000313" key="2">
    <source>
        <dbReference type="EMBL" id="QTR47637.1"/>
    </source>
</evidence>
<dbReference type="InterPro" id="IPR047216">
    <property type="entry name" value="Endonuclease_DUF559_bact"/>
</dbReference>